<proteinExistence type="predicted"/>
<comment type="caution">
    <text evidence="2">The sequence shown here is derived from an EMBL/GenBank/DDBJ whole genome shotgun (WGS) entry which is preliminary data.</text>
</comment>
<protein>
    <recommendedName>
        <fullName evidence="4">DUF502 domain-containing protein</fullName>
    </recommendedName>
</protein>
<keyword evidence="1" id="KW-0472">Membrane</keyword>
<organism evidence="2 3">
    <name type="scientific">Aquiflexum gelatinilyticum</name>
    <dbReference type="NCBI Taxonomy" id="2961943"/>
    <lineage>
        <taxon>Bacteria</taxon>
        <taxon>Pseudomonadati</taxon>
        <taxon>Bacteroidota</taxon>
        <taxon>Cytophagia</taxon>
        <taxon>Cytophagales</taxon>
        <taxon>Cyclobacteriaceae</taxon>
        <taxon>Aquiflexum</taxon>
    </lineage>
</organism>
<sequence>MLKNKTQEIIKTFWVGISFILPFFFVGFIIWKIAELIFSPLLPVIDKLGTWLGVTDFAEVFGVIILIVFIFLVGLALRLRILKKYLTEFENKLLFYIPGYKFYQALVTTPSDAEEKILKPCLLKEDGLLKVCFLVEKNAEWATLMVPEAPTFTTGELMVVPLSKITPLTVSNFKMTGIIRNYGEGILDVLKKNELKL</sequence>
<dbReference type="EMBL" id="JANSUY010000001">
    <property type="protein sequence ID" value="MCR9013855.1"/>
    <property type="molecule type" value="Genomic_DNA"/>
</dbReference>
<dbReference type="RefSeq" id="WP_258421747.1">
    <property type="nucleotide sequence ID" value="NZ_JANSUY010000001.1"/>
</dbReference>
<evidence type="ECO:0008006" key="4">
    <source>
        <dbReference type="Google" id="ProtNLM"/>
    </source>
</evidence>
<keyword evidence="3" id="KW-1185">Reference proteome</keyword>
<evidence type="ECO:0000256" key="1">
    <source>
        <dbReference type="SAM" id="Phobius"/>
    </source>
</evidence>
<name>A0A9X2P7Y2_9BACT</name>
<keyword evidence="1" id="KW-0812">Transmembrane</keyword>
<evidence type="ECO:0000313" key="2">
    <source>
        <dbReference type="EMBL" id="MCR9013855.1"/>
    </source>
</evidence>
<feature type="transmembrane region" description="Helical" evidence="1">
    <location>
        <begin position="51"/>
        <end position="77"/>
    </location>
</feature>
<gene>
    <name evidence="2" type="ORF">NU887_02345</name>
</gene>
<accession>A0A9X2P7Y2</accession>
<dbReference type="Proteomes" id="UP001142175">
    <property type="component" value="Unassembled WGS sequence"/>
</dbReference>
<reference evidence="2" key="1">
    <citation type="submission" date="2022-08" db="EMBL/GenBank/DDBJ databases">
        <authorList>
            <person name="Zhang D."/>
        </authorList>
    </citation>
    <scope>NUCLEOTIDE SEQUENCE</scope>
    <source>
        <strain evidence="2">XJ19-11</strain>
    </source>
</reference>
<keyword evidence="1" id="KW-1133">Transmembrane helix</keyword>
<dbReference type="AlphaFoldDB" id="A0A9X2P7Y2"/>
<evidence type="ECO:0000313" key="3">
    <source>
        <dbReference type="Proteomes" id="UP001142175"/>
    </source>
</evidence>
<feature type="transmembrane region" description="Helical" evidence="1">
    <location>
        <begin position="12"/>
        <end position="31"/>
    </location>
</feature>